<evidence type="ECO:0000313" key="1">
    <source>
        <dbReference type="EMBL" id="PLW36674.1"/>
    </source>
</evidence>
<protein>
    <submittedName>
        <fullName evidence="1">Uncharacterized protein</fullName>
    </submittedName>
</protein>
<accession>A0A2N5UFZ6</accession>
<dbReference type="Proteomes" id="UP000235392">
    <property type="component" value="Unassembled WGS sequence"/>
</dbReference>
<dbReference type="EMBL" id="PGCI01000156">
    <property type="protein sequence ID" value="PLW36674.1"/>
    <property type="molecule type" value="Genomic_DNA"/>
</dbReference>
<organism evidence="1 2">
    <name type="scientific">Puccinia coronata f. sp. avenae</name>
    <dbReference type="NCBI Taxonomy" id="200324"/>
    <lineage>
        <taxon>Eukaryota</taxon>
        <taxon>Fungi</taxon>
        <taxon>Dikarya</taxon>
        <taxon>Basidiomycota</taxon>
        <taxon>Pucciniomycotina</taxon>
        <taxon>Pucciniomycetes</taxon>
        <taxon>Pucciniales</taxon>
        <taxon>Pucciniaceae</taxon>
        <taxon>Puccinia</taxon>
    </lineage>
</organism>
<evidence type="ECO:0000313" key="2">
    <source>
        <dbReference type="Proteomes" id="UP000235392"/>
    </source>
</evidence>
<comment type="caution">
    <text evidence="1">The sequence shown here is derived from an EMBL/GenBank/DDBJ whole genome shotgun (WGS) entry which is preliminary data.</text>
</comment>
<proteinExistence type="predicted"/>
<name>A0A2N5UFZ6_9BASI</name>
<dbReference type="AlphaFoldDB" id="A0A2N5UFZ6"/>
<sequence>MPVWQGCTPPHAICRREDGVRHAGEGAFGGACARPSGVPLSSPDLASITEGTMTMMTVEDWVSEIQIPGSLMGQQCIKKATHKAEGKYDKVVGPATNLTQVPWPRCLRRLCRLRRRGLVKLGPASTPFCLSNRAKDHQVHLFNVLGHHQEIRNTFCMIFSKGTTICTTLLTQKRHTLLTCWAATSSVSS</sequence>
<reference evidence="1 2" key="1">
    <citation type="submission" date="2017-11" db="EMBL/GenBank/DDBJ databases">
        <title>De novo assembly and phasing of dikaryotic genomes from two isolates of Puccinia coronata f. sp. avenae, the causal agent of oat crown rust.</title>
        <authorList>
            <person name="Miller M.E."/>
            <person name="Zhang Y."/>
            <person name="Omidvar V."/>
            <person name="Sperschneider J."/>
            <person name="Schwessinger B."/>
            <person name="Raley C."/>
            <person name="Palmer J.M."/>
            <person name="Garnica D."/>
            <person name="Upadhyaya N."/>
            <person name="Rathjen J."/>
            <person name="Taylor J.M."/>
            <person name="Park R.F."/>
            <person name="Dodds P.N."/>
            <person name="Hirsch C.D."/>
            <person name="Kianian S.F."/>
            <person name="Figueroa M."/>
        </authorList>
    </citation>
    <scope>NUCLEOTIDE SEQUENCE [LARGE SCALE GENOMIC DNA]</scope>
    <source>
        <strain evidence="1">12SD80</strain>
    </source>
</reference>
<gene>
    <name evidence="1" type="ORF">PCASD_14122</name>
</gene>